<dbReference type="AlphaFoldDB" id="A0A2U1BA36"/>
<accession>A0A2U1BA36</accession>
<evidence type="ECO:0000313" key="6">
    <source>
        <dbReference type="EMBL" id="PVY45523.1"/>
    </source>
</evidence>
<feature type="binding site" evidence="4">
    <location>
        <begin position="81"/>
        <end position="85"/>
    </location>
    <ligand>
        <name>NADP(+)</name>
        <dbReference type="ChEBI" id="CHEBI:58349"/>
    </ligand>
</feature>
<feature type="active site" description="Proton acceptor" evidence="4">
    <location>
        <position position="149"/>
    </location>
</feature>
<dbReference type="GO" id="GO:0050661">
    <property type="term" value="F:NADP binding"/>
    <property type="evidence" value="ECO:0007669"/>
    <property type="project" value="InterPro"/>
</dbReference>
<dbReference type="NCBIfam" id="TIGR02197">
    <property type="entry name" value="heptose_epim"/>
    <property type="match status" value="1"/>
</dbReference>
<feature type="binding site" evidence="4">
    <location>
        <begin position="35"/>
        <end position="36"/>
    </location>
    <ligand>
        <name>NADP(+)</name>
        <dbReference type="ChEBI" id="CHEBI:58349"/>
    </ligand>
</feature>
<evidence type="ECO:0000256" key="2">
    <source>
        <dbReference type="ARBA" id="ARBA00023235"/>
    </source>
</evidence>
<feature type="binding site" evidence="4">
    <location>
        <position position="153"/>
    </location>
    <ligand>
        <name>NADP(+)</name>
        <dbReference type="ChEBI" id="CHEBI:58349"/>
    </ligand>
</feature>
<feature type="binding site" evidence="4">
    <location>
        <position position="185"/>
    </location>
    <ligand>
        <name>NADP(+)</name>
        <dbReference type="ChEBI" id="CHEBI:58349"/>
    </ligand>
</feature>
<evidence type="ECO:0000313" key="7">
    <source>
        <dbReference type="Proteomes" id="UP000245959"/>
    </source>
</evidence>
<comment type="caution">
    <text evidence="4">Lacks conserved residue(s) required for the propagation of feature annotation.</text>
</comment>
<dbReference type="PANTHER" id="PTHR43103">
    <property type="entry name" value="NUCLEOSIDE-DIPHOSPHATE-SUGAR EPIMERASE"/>
    <property type="match status" value="1"/>
</dbReference>
<dbReference type="Proteomes" id="UP000245959">
    <property type="component" value="Unassembled WGS sequence"/>
</dbReference>
<evidence type="ECO:0000256" key="4">
    <source>
        <dbReference type="HAMAP-Rule" id="MF_01601"/>
    </source>
</evidence>
<gene>
    <name evidence="4" type="primary">hldD</name>
    <name evidence="6" type="ORF">C8D82_10294</name>
</gene>
<organism evidence="6 7">
    <name type="scientific">Victivallis vadensis</name>
    <dbReference type="NCBI Taxonomy" id="172901"/>
    <lineage>
        <taxon>Bacteria</taxon>
        <taxon>Pseudomonadati</taxon>
        <taxon>Lentisphaerota</taxon>
        <taxon>Lentisphaeria</taxon>
        <taxon>Victivallales</taxon>
        <taxon>Victivallaceae</taxon>
        <taxon>Victivallis</taxon>
    </lineage>
</organism>
<feature type="binding site" evidence="4">
    <location>
        <begin position="208"/>
        <end position="211"/>
    </location>
    <ligand>
        <name>substrate</name>
    </ligand>
</feature>
<sequence>MRKGKYIVTGGAGLIGSALIWELNRAGIDDILVVDHLGNTTDKWKNLAPLRFDDYLEKDAFREKLAAGGIRPAEIAGVLHMGACSSTTERDASYLIDNNFKATCELAEFCVANGIRLVYASSCATYGDGSRGYVDDETGIEQLRPMNMYGYSKQMFDLWAKRRGYLAKITGCKFSNVYGPNERHKGEMRSVVCRAFEQISATGKLKLFRSYRPEYADGEQMRDFLYVKDAVKMVMFLFRRSDAGGLYNIGSGRAETWNALARAAFAALDKPVDIEYIEMPEHLRDRYQYYTKAEMGKLHALGFTEEATSLHDAIGDYIRNYMVPGKFLGDECAK</sequence>
<dbReference type="GO" id="GO:0097171">
    <property type="term" value="P:ADP-L-glycero-beta-D-manno-heptose biosynthetic process"/>
    <property type="evidence" value="ECO:0007669"/>
    <property type="project" value="UniProtKB-UniPathway"/>
</dbReference>
<dbReference type="InterPro" id="IPR011912">
    <property type="entry name" value="Heptose_epim"/>
</dbReference>
<comment type="cofactor">
    <cofactor evidence="4">
        <name>NADP(+)</name>
        <dbReference type="ChEBI" id="CHEBI:58349"/>
    </cofactor>
    <text evidence="4">Binds 1 NADP(+) per subunit.</text>
</comment>
<evidence type="ECO:0000256" key="1">
    <source>
        <dbReference type="ARBA" id="ARBA00022857"/>
    </source>
</evidence>
<feature type="binding site" evidence="4">
    <location>
        <position position="98"/>
    </location>
    <ligand>
        <name>NADP(+)</name>
        <dbReference type="ChEBI" id="CHEBI:58349"/>
    </ligand>
</feature>
<name>A0A2U1BA36_9BACT</name>
<keyword evidence="3 4" id="KW-0119">Carbohydrate metabolism</keyword>
<evidence type="ECO:0000259" key="5">
    <source>
        <dbReference type="Pfam" id="PF01370"/>
    </source>
</evidence>
<feature type="binding site" evidence="4">
    <location>
        <begin position="14"/>
        <end position="15"/>
    </location>
    <ligand>
        <name>NADP(+)</name>
        <dbReference type="ChEBI" id="CHEBI:58349"/>
    </ligand>
</feature>
<comment type="function">
    <text evidence="4">Catalyzes the interconversion between ADP-D-glycero-beta-D-manno-heptose and ADP-L-glycero-beta-D-manno-heptose via an epimerization at carbon 6 of the heptose.</text>
</comment>
<keyword evidence="2 4" id="KW-0413">Isomerase</keyword>
<dbReference type="GO" id="GO:0005975">
    <property type="term" value="P:carbohydrate metabolic process"/>
    <property type="evidence" value="ECO:0007669"/>
    <property type="project" value="UniProtKB-UniRule"/>
</dbReference>
<dbReference type="EC" id="5.1.3.20" evidence="4"/>
<dbReference type="Pfam" id="PF01370">
    <property type="entry name" value="Epimerase"/>
    <property type="match status" value="1"/>
</dbReference>
<dbReference type="Gene3D" id="3.40.50.720">
    <property type="entry name" value="NAD(P)-binding Rossmann-like Domain"/>
    <property type="match status" value="1"/>
</dbReference>
<comment type="similarity">
    <text evidence="4">Belongs to the NAD(P)-dependent epimerase/dehydratase family. HldD subfamily.</text>
</comment>
<comment type="domain">
    <text evidence="4">Contains a large N-terminal NADP-binding domain, and a smaller C-terminal substrate-binding domain.</text>
</comment>
<comment type="subunit">
    <text evidence="4">Homopentamer.</text>
</comment>
<dbReference type="EMBL" id="QEKH01000002">
    <property type="protein sequence ID" value="PVY45523.1"/>
    <property type="molecule type" value="Genomic_DNA"/>
</dbReference>
<dbReference type="CDD" id="cd05248">
    <property type="entry name" value="ADP_GME_SDR_e"/>
    <property type="match status" value="1"/>
</dbReference>
<dbReference type="Gene3D" id="3.90.25.10">
    <property type="entry name" value="UDP-galactose 4-epimerase, domain 1"/>
    <property type="match status" value="1"/>
</dbReference>
<dbReference type="GO" id="GO:0008712">
    <property type="term" value="F:ADP-glyceromanno-heptose 6-epimerase activity"/>
    <property type="evidence" value="ECO:0007669"/>
    <property type="project" value="UniProtKB-UniRule"/>
</dbReference>
<evidence type="ECO:0000256" key="3">
    <source>
        <dbReference type="ARBA" id="ARBA00023277"/>
    </source>
</evidence>
<dbReference type="SUPFAM" id="SSF51735">
    <property type="entry name" value="NAD(P)-binding Rossmann-fold domains"/>
    <property type="match status" value="1"/>
</dbReference>
<feature type="binding site" evidence="4">
    <location>
        <position position="177"/>
    </location>
    <ligand>
        <name>NADP(+)</name>
        <dbReference type="ChEBI" id="CHEBI:58349"/>
    </ligand>
</feature>
<dbReference type="OrthoDB" id="9811743at2"/>
<keyword evidence="1 4" id="KW-0521">NADP</keyword>
<comment type="caution">
    <text evidence="6">The sequence shown here is derived from an EMBL/GenBank/DDBJ whole genome shotgun (WGS) entry which is preliminary data.</text>
</comment>
<feature type="binding site" evidence="4">
    <location>
        <position position="43"/>
    </location>
    <ligand>
        <name>NADP(+)</name>
        <dbReference type="ChEBI" id="CHEBI:58349"/>
    </ligand>
</feature>
<protein>
    <recommendedName>
        <fullName evidence="4">ADP-L-glycero-D-manno-heptose-6-epimerase</fullName>
        <ecNumber evidence="4">5.1.3.20</ecNumber>
    </recommendedName>
    <alternativeName>
        <fullName evidence="4">ADP-L-glycero-beta-D-manno-heptose-6-epimerase</fullName>
        <shortName evidence="4">ADP-glyceromanno-heptose 6-epimerase</shortName>
        <shortName evidence="4">ADP-hep 6-epimerase</shortName>
        <shortName evidence="4">AGME</shortName>
    </alternativeName>
</protein>
<dbReference type="GeneID" id="78293884"/>
<keyword evidence="7" id="KW-1185">Reference proteome</keyword>
<comment type="catalytic activity">
    <reaction evidence="4">
        <text>ADP-D-glycero-beta-D-manno-heptose = ADP-L-glycero-beta-D-manno-heptose</text>
        <dbReference type="Rhea" id="RHEA:17577"/>
        <dbReference type="ChEBI" id="CHEBI:59967"/>
        <dbReference type="ChEBI" id="CHEBI:61506"/>
        <dbReference type="EC" id="5.1.3.20"/>
    </reaction>
</comment>
<dbReference type="InterPro" id="IPR001509">
    <property type="entry name" value="Epimerase_deHydtase"/>
</dbReference>
<feature type="binding site" evidence="4">
    <location>
        <position position="222"/>
    </location>
    <ligand>
        <name>substrate</name>
    </ligand>
</feature>
<feature type="active site" description="Proton acceptor" evidence="4">
    <location>
        <position position="185"/>
    </location>
</feature>
<dbReference type="RefSeq" id="WP_116882552.1">
    <property type="nucleotide sequence ID" value="NZ_CABMMC010000144.1"/>
</dbReference>
<comment type="pathway">
    <text evidence="4">Nucleotide-sugar biosynthesis; ADP-L-glycero-beta-D-manno-heptose biosynthesis; ADP-L-glycero-beta-D-manno-heptose from D-glycero-beta-D-manno-heptose 7-phosphate: step 4/4.</text>
</comment>
<feature type="binding site" evidence="4">
    <location>
        <position position="176"/>
    </location>
    <ligand>
        <name>substrate</name>
    </ligand>
</feature>
<feature type="binding site" evidence="4">
    <location>
        <position position="58"/>
    </location>
    <ligand>
        <name>NADP(+)</name>
        <dbReference type="ChEBI" id="CHEBI:58349"/>
    </ligand>
</feature>
<dbReference type="HAMAP" id="MF_01601">
    <property type="entry name" value="Heptose_epimerase"/>
    <property type="match status" value="1"/>
</dbReference>
<dbReference type="PANTHER" id="PTHR43103:SF3">
    <property type="entry name" value="ADP-L-GLYCERO-D-MANNO-HEPTOSE-6-EPIMERASE"/>
    <property type="match status" value="1"/>
</dbReference>
<feature type="binding site" evidence="4">
    <location>
        <position position="187"/>
    </location>
    <ligand>
        <name>substrate</name>
    </ligand>
</feature>
<proteinExistence type="inferred from homology"/>
<feature type="binding site" evidence="4">
    <location>
        <position position="287"/>
    </location>
    <ligand>
        <name>substrate</name>
    </ligand>
</feature>
<feature type="domain" description="NAD-dependent epimerase/dehydratase" evidence="5">
    <location>
        <begin position="7"/>
        <end position="250"/>
    </location>
</feature>
<dbReference type="InterPro" id="IPR036291">
    <property type="entry name" value="NAD(P)-bd_dom_sf"/>
</dbReference>
<dbReference type="UniPathway" id="UPA00356">
    <property type="reaction ID" value="UER00440"/>
</dbReference>
<reference evidence="6 7" key="1">
    <citation type="submission" date="2018-04" db="EMBL/GenBank/DDBJ databases">
        <title>Genomic Encyclopedia of Type Strains, Phase IV (KMG-IV): sequencing the most valuable type-strain genomes for metagenomic binning, comparative biology and taxonomic classification.</title>
        <authorList>
            <person name="Goeker M."/>
        </authorList>
    </citation>
    <scope>NUCLEOTIDE SEQUENCE [LARGE SCALE GENOMIC DNA]</scope>
    <source>
        <strain evidence="6 7">DSM 14823</strain>
    </source>
</reference>